<evidence type="ECO:0000313" key="5">
    <source>
        <dbReference type="Proteomes" id="UP000284824"/>
    </source>
</evidence>
<dbReference type="PANTHER" id="PTHR22847:SF637">
    <property type="entry name" value="WD REPEAT DOMAIN 5B"/>
    <property type="match status" value="1"/>
</dbReference>
<evidence type="ECO:0000256" key="1">
    <source>
        <dbReference type="ARBA" id="ARBA00022574"/>
    </source>
</evidence>
<evidence type="ECO:0000256" key="3">
    <source>
        <dbReference type="PROSITE-ProRule" id="PRU00221"/>
    </source>
</evidence>
<dbReference type="InterPro" id="IPR001680">
    <property type="entry name" value="WD40_rpt"/>
</dbReference>
<dbReference type="PANTHER" id="PTHR22847">
    <property type="entry name" value="WD40 REPEAT PROTEIN"/>
    <property type="match status" value="1"/>
</dbReference>
<reference evidence="4 5" key="1">
    <citation type="submission" date="2019-01" db="EMBL/GenBank/DDBJ databases">
        <title>Sequencing the genomes of 1000 actinobacteria strains.</title>
        <authorList>
            <person name="Klenk H.-P."/>
        </authorList>
    </citation>
    <scope>NUCLEOTIDE SEQUENCE [LARGE SCALE GENOMIC DNA]</scope>
    <source>
        <strain evidence="4 5">DSM 43925</strain>
    </source>
</reference>
<evidence type="ECO:0000313" key="4">
    <source>
        <dbReference type="EMBL" id="RVX43922.1"/>
    </source>
</evidence>
<dbReference type="EMBL" id="SAUN01000001">
    <property type="protein sequence ID" value="RVX43922.1"/>
    <property type="molecule type" value="Genomic_DNA"/>
</dbReference>
<keyword evidence="5" id="KW-1185">Reference proteome</keyword>
<dbReference type="PROSITE" id="PS50294">
    <property type="entry name" value="WD_REPEATS_REGION"/>
    <property type="match status" value="1"/>
</dbReference>
<protein>
    <submittedName>
        <fullName evidence="4">Uncharacterized protein</fullName>
    </submittedName>
</protein>
<dbReference type="InterPro" id="IPR011047">
    <property type="entry name" value="Quinoprotein_ADH-like_sf"/>
</dbReference>
<proteinExistence type="predicted"/>
<sequence>MAYPRLRHWLSGHTHHAMDKLAALDIEGAPGVLGADRAGTVWTWNLVTGERRKCCLDLDAAGPEEQIPDLDGEIWDEYHDLQDPFADFGADPGYTVSLLATGHVNHKPVAVTGGGFRDLTAILGPEYGGGAVRVWDLETGRKIGKTLTGPSTDIYSLATVRAEGCLLAIALYEDELLAWNLTSGERMARFGVMAGRATAATLSGRPVAVTVNGDAGLQLWDLLSGQMRSAIPAAAERGVTAIAITEVNDRAVALTASQAGCLSAWDLLTGERTCPPMSGHENAVRALAAAGVFAVTGAQDGTARVWDLANGIQVGDALTVHRDEVWAAAIAEIDGRPVAVTGGLEGAVGIWELPTV</sequence>
<dbReference type="SMART" id="SM00320">
    <property type="entry name" value="WD40"/>
    <property type="match status" value="4"/>
</dbReference>
<keyword evidence="1 3" id="KW-0853">WD repeat</keyword>
<feature type="repeat" description="WD" evidence="3">
    <location>
        <begin position="277"/>
        <end position="316"/>
    </location>
</feature>
<dbReference type="AlphaFoldDB" id="A0A438MDU9"/>
<gene>
    <name evidence="4" type="ORF">EDD27_6633</name>
</gene>
<evidence type="ECO:0000256" key="2">
    <source>
        <dbReference type="ARBA" id="ARBA00022737"/>
    </source>
</evidence>
<dbReference type="PROSITE" id="PS00678">
    <property type="entry name" value="WD_REPEATS_1"/>
    <property type="match status" value="1"/>
</dbReference>
<dbReference type="Gene3D" id="2.130.10.10">
    <property type="entry name" value="YVTN repeat-like/Quinoprotein amine dehydrogenase"/>
    <property type="match status" value="1"/>
</dbReference>
<organism evidence="4 5">
    <name type="scientific">Nonomuraea polychroma</name>
    <dbReference type="NCBI Taxonomy" id="46176"/>
    <lineage>
        <taxon>Bacteria</taxon>
        <taxon>Bacillati</taxon>
        <taxon>Actinomycetota</taxon>
        <taxon>Actinomycetes</taxon>
        <taxon>Streptosporangiales</taxon>
        <taxon>Streptosporangiaceae</taxon>
        <taxon>Nonomuraea</taxon>
    </lineage>
</organism>
<dbReference type="Proteomes" id="UP000284824">
    <property type="component" value="Unassembled WGS sequence"/>
</dbReference>
<dbReference type="PROSITE" id="PS50082">
    <property type="entry name" value="WD_REPEATS_2"/>
    <property type="match status" value="1"/>
</dbReference>
<dbReference type="InterPro" id="IPR019775">
    <property type="entry name" value="WD40_repeat_CS"/>
</dbReference>
<accession>A0A438MDU9</accession>
<name>A0A438MDU9_9ACTN</name>
<dbReference type="InterPro" id="IPR015943">
    <property type="entry name" value="WD40/YVTN_repeat-like_dom_sf"/>
</dbReference>
<comment type="caution">
    <text evidence="4">The sequence shown here is derived from an EMBL/GenBank/DDBJ whole genome shotgun (WGS) entry which is preliminary data.</text>
</comment>
<dbReference type="SUPFAM" id="SSF50998">
    <property type="entry name" value="Quinoprotein alcohol dehydrogenase-like"/>
    <property type="match status" value="1"/>
</dbReference>
<dbReference type="Pfam" id="PF00400">
    <property type="entry name" value="WD40"/>
    <property type="match status" value="1"/>
</dbReference>
<keyword evidence="2" id="KW-0677">Repeat</keyword>